<evidence type="ECO:0000313" key="4">
    <source>
        <dbReference type="Proteomes" id="UP000701702"/>
    </source>
</evidence>
<keyword evidence="4" id="KW-1185">Reference proteome</keyword>
<dbReference type="EMBL" id="CAJZAF010000007">
    <property type="protein sequence ID" value="CAG9169673.1"/>
    <property type="molecule type" value="Genomic_DNA"/>
</dbReference>
<evidence type="ECO:0000256" key="1">
    <source>
        <dbReference type="SAM" id="MobiDB-lite"/>
    </source>
</evidence>
<feature type="region of interest" description="Disordered" evidence="1">
    <location>
        <begin position="276"/>
        <end position="295"/>
    </location>
</feature>
<dbReference type="SUPFAM" id="SSF51261">
    <property type="entry name" value="Duplicated hybrid motif"/>
    <property type="match status" value="1"/>
</dbReference>
<dbReference type="CDD" id="cd12797">
    <property type="entry name" value="M23_peptidase"/>
    <property type="match status" value="1"/>
</dbReference>
<feature type="region of interest" description="Disordered" evidence="1">
    <location>
        <begin position="156"/>
        <end position="202"/>
    </location>
</feature>
<feature type="compositionally biased region" description="Low complexity" evidence="1">
    <location>
        <begin position="181"/>
        <end position="190"/>
    </location>
</feature>
<accession>A0ABN7Y8U3</accession>
<comment type="caution">
    <text evidence="3">The sequence shown here is derived from an EMBL/GenBank/DDBJ whole genome shotgun (WGS) entry which is preliminary data.</text>
</comment>
<protein>
    <recommendedName>
        <fullName evidence="2">M23ase beta-sheet core domain-containing protein</fullName>
    </recommendedName>
</protein>
<evidence type="ECO:0000259" key="2">
    <source>
        <dbReference type="Pfam" id="PF01551"/>
    </source>
</evidence>
<sequence length="295" mass="31643">MACLTIPAPSNVITSLYGWRYHPVFKRWRLHRGADFRAAMSTTLVAAQGGVVQVSSSGSGGNEIRIVGDDGTVARYLHLTRAMVDPGTRVSAGQQVAVSGNTGHASAGPHLHFEVYKKGGGDVNPEPLLCGGVTRKPGADTVDGFPIKACNPDGGQCGGDSNLPPASGGTPTTPTPPPAAGTPSSPVSPGNQPAPPGPKVEQFDDMSTAEIFSTEVMKRFANPDWYKEQAERTTVPLLIEYVQMKALEQYIDFHRQQVRGRVEALMATRLARKNRQDMEERLQRQREVAAKAGEQ</sequence>
<dbReference type="Pfam" id="PF01551">
    <property type="entry name" value="Peptidase_M23"/>
    <property type="match status" value="1"/>
</dbReference>
<evidence type="ECO:0000313" key="3">
    <source>
        <dbReference type="EMBL" id="CAG9169673.1"/>
    </source>
</evidence>
<dbReference type="InterPro" id="IPR050570">
    <property type="entry name" value="Cell_wall_metabolism_enzyme"/>
</dbReference>
<proteinExistence type="predicted"/>
<dbReference type="PANTHER" id="PTHR21666:SF270">
    <property type="entry name" value="MUREIN HYDROLASE ACTIVATOR ENVC"/>
    <property type="match status" value="1"/>
</dbReference>
<dbReference type="PANTHER" id="PTHR21666">
    <property type="entry name" value="PEPTIDASE-RELATED"/>
    <property type="match status" value="1"/>
</dbReference>
<dbReference type="Gene3D" id="2.70.70.10">
    <property type="entry name" value="Glucose Permease (Domain IIA)"/>
    <property type="match status" value="1"/>
</dbReference>
<gene>
    <name evidence="3" type="ORF">LMG23994_01606</name>
</gene>
<reference evidence="3 4" key="1">
    <citation type="submission" date="2021-08" db="EMBL/GenBank/DDBJ databases">
        <authorList>
            <person name="Peeters C."/>
        </authorList>
    </citation>
    <scope>NUCLEOTIDE SEQUENCE [LARGE SCALE GENOMIC DNA]</scope>
    <source>
        <strain evidence="3 4">LMG 23994</strain>
    </source>
</reference>
<feature type="domain" description="M23ase beta-sheet core" evidence="2">
    <location>
        <begin position="30"/>
        <end position="125"/>
    </location>
</feature>
<dbReference type="Proteomes" id="UP000701702">
    <property type="component" value="Unassembled WGS sequence"/>
</dbReference>
<dbReference type="InterPro" id="IPR011055">
    <property type="entry name" value="Dup_hybrid_motif"/>
</dbReference>
<organism evidence="3 4">
    <name type="scientific">Cupriavidus pinatubonensis</name>
    <dbReference type="NCBI Taxonomy" id="248026"/>
    <lineage>
        <taxon>Bacteria</taxon>
        <taxon>Pseudomonadati</taxon>
        <taxon>Pseudomonadota</taxon>
        <taxon>Betaproteobacteria</taxon>
        <taxon>Burkholderiales</taxon>
        <taxon>Burkholderiaceae</taxon>
        <taxon>Cupriavidus</taxon>
    </lineage>
</organism>
<dbReference type="InterPro" id="IPR016047">
    <property type="entry name" value="M23ase_b-sheet_dom"/>
</dbReference>
<name>A0ABN7Y8U3_9BURK</name>